<dbReference type="AlphaFoldDB" id="A0A809RNE8"/>
<organism evidence="1 2">
    <name type="scientific">Candidatus Desulfobacillus denitrificans</name>
    <dbReference type="NCBI Taxonomy" id="2608985"/>
    <lineage>
        <taxon>Bacteria</taxon>
        <taxon>Pseudomonadati</taxon>
        <taxon>Pseudomonadota</taxon>
        <taxon>Betaproteobacteria</taxon>
        <taxon>Candidatus Desulfobacillus</taxon>
    </lineage>
</organism>
<proteinExistence type="predicted"/>
<evidence type="ECO:0000313" key="1">
    <source>
        <dbReference type="EMBL" id="BBO21082.1"/>
    </source>
</evidence>
<dbReference type="Proteomes" id="UP000662914">
    <property type="component" value="Chromosome"/>
</dbReference>
<name>A0A809RNE8_9PROT</name>
<evidence type="ECO:0000313" key="2">
    <source>
        <dbReference type="Proteomes" id="UP000662914"/>
    </source>
</evidence>
<dbReference type="KEGG" id="ddz:DSYM_17810"/>
<gene>
    <name evidence="1" type="ORF">DSYM_17810</name>
</gene>
<dbReference type="EMBL" id="AP021857">
    <property type="protein sequence ID" value="BBO21082.1"/>
    <property type="molecule type" value="Genomic_DNA"/>
</dbReference>
<accession>A0A809RNE8</accession>
<protein>
    <submittedName>
        <fullName evidence="1">Uncharacterized protein</fullName>
    </submittedName>
</protein>
<reference evidence="1" key="1">
    <citation type="journal article" name="DNA Res.">
        <title>The physiological potential of anammox bacteria as revealed by their core genome structure.</title>
        <authorList>
            <person name="Okubo T."/>
            <person name="Toyoda A."/>
            <person name="Fukuhara K."/>
            <person name="Uchiyama I."/>
            <person name="Harigaya Y."/>
            <person name="Kuroiwa M."/>
            <person name="Suzuki T."/>
            <person name="Murakami Y."/>
            <person name="Suwa Y."/>
            <person name="Takami H."/>
        </authorList>
    </citation>
    <scope>NUCLEOTIDE SEQUENCE</scope>
    <source>
        <strain evidence="1">317325-3</strain>
    </source>
</reference>
<sequence length="340" mass="38066">MQAAKLGWRAAGSIKDPSGFRNTRLVRGNYESIILFREQEVRLTKPEAEYLFKDYDELEEWLSGYEREAQEEDPEILYYRAIDSYVRSVGYYEPLLELQGTDEEYCITVMKTHKAAYLANVPAKIAGALTLDSVKHYYQNRDFALVFLGKLESKWLAESNAGASLASDSPDHASPEDADNFHPSLDKAVELVRNFFAGRGGSNLADNPRTELVAYAATYIAMKKSDSEMPSGCWNTFKAAIENRMLSIADDGSQRSGTIQTPNGPAFAHFTSSYWAEMDAIEELANKAFTSVSSSRELSAYLFRALGGNSEQERAFEKLFSGLVEFASRSIFPKVERVFG</sequence>